<dbReference type="EMBL" id="CADCWG010000211">
    <property type="protein sequence ID" value="CAA9566630.1"/>
    <property type="molecule type" value="Genomic_DNA"/>
</dbReference>
<keyword evidence="1" id="KW-0472">Membrane</keyword>
<gene>
    <name evidence="2" type="ORF">AVDCRST_MAG49-3118</name>
</gene>
<evidence type="ECO:0000313" key="2">
    <source>
        <dbReference type="EMBL" id="CAA9566630.1"/>
    </source>
</evidence>
<organism evidence="2">
    <name type="scientific">uncultured Thermomicrobiales bacterium</name>
    <dbReference type="NCBI Taxonomy" id="1645740"/>
    <lineage>
        <taxon>Bacteria</taxon>
        <taxon>Pseudomonadati</taxon>
        <taxon>Thermomicrobiota</taxon>
        <taxon>Thermomicrobia</taxon>
        <taxon>Thermomicrobiales</taxon>
        <taxon>environmental samples</taxon>
    </lineage>
</organism>
<feature type="transmembrane region" description="Helical" evidence="1">
    <location>
        <begin position="6"/>
        <end position="28"/>
    </location>
</feature>
<accession>A0A6J4V1F1</accession>
<evidence type="ECO:0000256" key="1">
    <source>
        <dbReference type="SAM" id="Phobius"/>
    </source>
</evidence>
<feature type="transmembrane region" description="Helical" evidence="1">
    <location>
        <begin position="49"/>
        <end position="67"/>
    </location>
</feature>
<keyword evidence="1" id="KW-0812">Transmembrane</keyword>
<name>A0A6J4V1F1_9BACT</name>
<reference evidence="2" key="1">
    <citation type="submission" date="2020-02" db="EMBL/GenBank/DDBJ databases">
        <authorList>
            <person name="Meier V. D."/>
        </authorList>
    </citation>
    <scope>NUCLEOTIDE SEQUENCE</scope>
    <source>
        <strain evidence="2">AVDCRST_MAG49</strain>
    </source>
</reference>
<keyword evidence="1" id="KW-1133">Transmembrane helix</keyword>
<dbReference type="AlphaFoldDB" id="A0A6J4V1F1"/>
<proteinExistence type="predicted"/>
<sequence>MFKRLFITPTVVPLGMAAIIAVLVVAIGESLLANADPHATKDSILRPELWVAIVPALGLFAAAWVAAHRPAKADSLLEREVVIGDTPFFAAPPAPISVQVRNGPLGTIDDIGEGYTLYAQNGALARVVGIVPGSTENGRTFRGFMYANGLYGASEQLWIPFEAVFAVYPETKSAFLAIKGDETEHYGWSRMPDSMRRTPRPAALQ</sequence>
<protein>
    <submittedName>
        <fullName evidence="2">Uncharacterized protein</fullName>
    </submittedName>
</protein>